<evidence type="ECO:0000256" key="5">
    <source>
        <dbReference type="PROSITE-ProRule" id="PRU00335"/>
    </source>
</evidence>
<evidence type="ECO:0000259" key="6">
    <source>
        <dbReference type="PROSITE" id="PS50977"/>
    </source>
</evidence>
<dbReference type="Pfam" id="PF00440">
    <property type="entry name" value="TetR_N"/>
    <property type="match status" value="1"/>
</dbReference>
<dbReference type="InterPro" id="IPR036271">
    <property type="entry name" value="Tet_transcr_reg_TetR-rel_C_sf"/>
</dbReference>
<dbReference type="NCBIfam" id="NF001978">
    <property type="entry name" value="PRK00767.1"/>
    <property type="match status" value="1"/>
</dbReference>
<dbReference type="SUPFAM" id="SSF48498">
    <property type="entry name" value="Tetracyclin repressor-like, C-terminal domain"/>
    <property type="match status" value="1"/>
</dbReference>
<dbReference type="RefSeq" id="WP_320510764.1">
    <property type="nucleotide sequence ID" value="NZ_JAXCLW010000012.1"/>
</dbReference>
<dbReference type="PANTHER" id="PTHR30055:SF228">
    <property type="entry name" value="TRANSCRIPTIONAL REGULATOR-RELATED"/>
    <property type="match status" value="1"/>
</dbReference>
<accession>A0ABU5EGY3</accession>
<dbReference type="PRINTS" id="PR00455">
    <property type="entry name" value="HTHTETR"/>
</dbReference>
<keyword evidence="1" id="KW-0678">Repressor</keyword>
<dbReference type="InterPro" id="IPR023772">
    <property type="entry name" value="DNA-bd_HTH_TetR-type_CS"/>
</dbReference>
<evidence type="ECO:0000256" key="3">
    <source>
        <dbReference type="ARBA" id="ARBA00023125"/>
    </source>
</evidence>
<dbReference type="PROSITE" id="PS01081">
    <property type="entry name" value="HTH_TETR_1"/>
    <property type="match status" value="1"/>
</dbReference>
<feature type="DNA-binding region" description="H-T-H motif" evidence="5">
    <location>
        <begin position="32"/>
        <end position="51"/>
    </location>
</feature>
<evidence type="ECO:0000313" key="7">
    <source>
        <dbReference type="EMBL" id="MDY0885689.1"/>
    </source>
</evidence>
<dbReference type="Proteomes" id="UP001279642">
    <property type="component" value="Unassembled WGS sequence"/>
</dbReference>
<dbReference type="EMBL" id="JAXCLW010000012">
    <property type="protein sequence ID" value="MDY0885689.1"/>
    <property type="molecule type" value="Genomic_DNA"/>
</dbReference>
<dbReference type="InterPro" id="IPR039538">
    <property type="entry name" value="BetI_C"/>
</dbReference>
<proteinExistence type="predicted"/>
<dbReference type="InterPro" id="IPR001647">
    <property type="entry name" value="HTH_TetR"/>
</dbReference>
<keyword evidence="8" id="KW-1185">Reference proteome</keyword>
<sequence>MAKPEASKEVRRKQLIDATIRAIGRFGYANATLTQVASEAGLSPGIVNFYFKSKEQLLVATLEQIADEYSTLWQSAINKGKVSPAAGLDAMIEADFHPSVCNFEKVSIWYAFWAEARSNSAYHEVVSRLEGDYLQQTETLCNRIIAEGGYQEIEGREIAVGLNAMIDGLWFDCLIDPKAFNRSEAKRVCRIYLASVFPAHFAGGRPSEGGPRRKLEGQNDGVFGNVSPAIDPDIQGRDAHRARLAVALRKRLEPVGKLKREALAAAVGVSVKTLESWLEGRGEPSSWQMGRLIPATDAQLWFEVYGLIHEEAQRLFEARLAQQQEQALRDRAALDALRAGKAIRGEHNDN</sequence>
<evidence type="ECO:0000313" key="8">
    <source>
        <dbReference type="Proteomes" id="UP001279642"/>
    </source>
</evidence>
<dbReference type="SUPFAM" id="SSF46689">
    <property type="entry name" value="Homeodomain-like"/>
    <property type="match status" value="1"/>
</dbReference>
<dbReference type="PANTHER" id="PTHR30055">
    <property type="entry name" value="HTH-TYPE TRANSCRIPTIONAL REGULATOR RUTR"/>
    <property type="match status" value="1"/>
</dbReference>
<dbReference type="InterPro" id="IPR050109">
    <property type="entry name" value="HTH-type_TetR-like_transc_reg"/>
</dbReference>
<dbReference type="Gene3D" id="1.10.357.10">
    <property type="entry name" value="Tetracycline Repressor, domain 2"/>
    <property type="match status" value="1"/>
</dbReference>
<gene>
    <name evidence="7" type="primary">betI</name>
    <name evidence="7" type="ORF">SMD27_22820</name>
</gene>
<comment type="caution">
    <text evidence="7">The sequence shown here is derived from an EMBL/GenBank/DDBJ whole genome shotgun (WGS) entry which is preliminary data.</text>
</comment>
<feature type="domain" description="HTH tetR-type" evidence="6">
    <location>
        <begin position="9"/>
        <end position="69"/>
    </location>
</feature>
<keyword evidence="4" id="KW-0804">Transcription</keyword>
<protein>
    <submittedName>
        <fullName evidence="7">Transcriptional regulator BetI</fullName>
    </submittedName>
</protein>
<dbReference type="Pfam" id="PF13977">
    <property type="entry name" value="TetR_C_6"/>
    <property type="match status" value="1"/>
</dbReference>
<organism evidence="7 8">
    <name type="scientific">Dongia soli</name>
    <dbReference type="NCBI Taxonomy" id="600628"/>
    <lineage>
        <taxon>Bacteria</taxon>
        <taxon>Pseudomonadati</taxon>
        <taxon>Pseudomonadota</taxon>
        <taxon>Alphaproteobacteria</taxon>
        <taxon>Rhodospirillales</taxon>
        <taxon>Dongiaceae</taxon>
        <taxon>Dongia</taxon>
    </lineage>
</organism>
<keyword evidence="2" id="KW-0805">Transcription regulation</keyword>
<reference evidence="7 8" key="1">
    <citation type="journal article" date="2016" name="Antonie Van Leeuwenhoek">
        <title>Dongia soli sp. nov., isolated from soil from Dokdo, Korea.</title>
        <authorList>
            <person name="Kim D.U."/>
            <person name="Lee H."/>
            <person name="Kim H."/>
            <person name="Kim S.G."/>
            <person name="Ka J.O."/>
        </authorList>
    </citation>
    <scope>NUCLEOTIDE SEQUENCE [LARGE SCALE GENOMIC DNA]</scope>
    <source>
        <strain evidence="7 8">D78</strain>
    </source>
</reference>
<keyword evidence="3 5" id="KW-0238">DNA-binding</keyword>
<dbReference type="PROSITE" id="PS50977">
    <property type="entry name" value="HTH_TETR_2"/>
    <property type="match status" value="1"/>
</dbReference>
<evidence type="ECO:0000256" key="1">
    <source>
        <dbReference type="ARBA" id="ARBA00022491"/>
    </source>
</evidence>
<evidence type="ECO:0000256" key="2">
    <source>
        <dbReference type="ARBA" id="ARBA00023015"/>
    </source>
</evidence>
<evidence type="ECO:0000256" key="4">
    <source>
        <dbReference type="ARBA" id="ARBA00023163"/>
    </source>
</evidence>
<dbReference type="InterPro" id="IPR009057">
    <property type="entry name" value="Homeodomain-like_sf"/>
</dbReference>
<name>A0ABU5EGY3_9PROT</name>